<keyword evidence="3" id="KW-0276">Fatty acid metabolism</keyword>
<dbReference type="Pfam" id="PF13193">
    <property type="entry name" value="AMP-binding_C"/>
    <property type="match status" value="1"/>
</dbReference>
<dbReference type="OrthoDB" id="9803968at2"/>
<dbReference type="NCBIfam" id="NF004837">
    <property type="entry name" value="PRK06187.1"/>
    <property type="match status" value="1"/>
</dbReference>
<feature type="domain" description="AMP-binding enzyme C-terminal" evidence="6">
    <location>
        <begin position="455"/>
        <end position="536"/>
    </location>
</feature>
<dbReference type="InterPro" id="IPR045851">
    <property type="entry name" value="AMP-bd_C_sf"/>
</dbReference>
<dbReference type="PANTHER" id="PTHR43859:SF4">
    <property type="entry name" value="BUTANOATE--COA LIGASE AAE1-RELATED"/>
    <property type="match status" value="1"/>
</dbReference>
<organism evidence="7 8">
    <name type="scientific">Candidatus Competibacter denitrificans Run_A_D11</name>
    <dbReference type="NCBI Taxonomy" id="1400863"/>
    <lineage>
        <taxon>Bacteria</taxon>
        <taxon>Pseudomonadati</taxon>
        <taxon>Pseudomonadota</taxon>
        <taxon>Gammaproteobacteria</taxon>
        <taxon>Candidatus Competibacteraceae</taxon>
        <taxon>Candidatus Competibacter</taxon>
    </lineage>
</organism>
<keyword evidence="4" id="KW-0443">Lipid metabolism</keyword>
<gene>
    <name evidence="7" type="ORF">BN873_890143</name>
</gene>
<feature type="domain" description="AMP-dependent synthetase/ligase" evidence="5">
    <location>
        <begin position="27"/>
        <end position="404"/>
    </location>
</feature>
<dbReference type="EMBL" id="CBTJ020000101">
    <property type="protein sequence ID" value="CDI04237.1"/>
    <property type="molecule type" value="Genomic_DNA"/>
</dbReference>
<evidence type="ECO:0000259" key="6">
    <source>
        <dbReference type="Pfam" id="PF13193"/>
    </source>
</evidence>
<dbReference type="GO" id="GO:0016874">
    <property type="term" value="F:ligase activity"/>
    <property type="evidence" value="ECO:0007669"/>
    <property type="project" value="UniProtKB-KW"/>
</dbReference>
<dbReference type="RefSeq" id="WP_048676170.1">
    <property type="nucleotide sequence ID" value="NZ_CBTJ020000101.1"/>
</dbReference>
<dbReference type="InterPro" id="IPR025110">
    <property type="entry name" value="AMP-bd_C"/>
</dbReference>
<comment type="similarity">
    <text evidence="1">Belongs to the ATP-dependent AMP-binding enzyme family.</text>
</comment>
<dbReference type="GO" id="GO:0006631">
    <property type="term" value="P:fatty acid metabolic process"/>
    <property type="evidence" value="ECO:0007669"/>
    <property type="project" value="UniProtKB-KW"/>
</dbReference>
<evidence type="ECO:0000313" key="8">
    <source>
        <dbReference type="Proteomes" id="UP000035760"/>
    </source>
</evidence>
<dbReference type="InterPro" id="IPR000873">
    <property type="entry name" value="AMP-dep_synth/lig_dom"/>
</dbReference>
<proteinExistence type="inferred from homology"/>
<accession>W6M9G4</accession>
<evidence type="ECO:0000256" key="2">
    <source>
        <dbReference type="ARBA" id="ARBA00022598"/>
    </source>
</evidence>
<dbReference type="CDD" id="cd12119">
    <property type="entry name" value="ttLC_FACS_AlkK_like"/>
    <property type="match status" value="1"/>
</dbReference>
<dbReference type="Gene3D" id="3.40.50.12780">
    <property type="entry name" value="N-terminal domain of ligase-like"/>
    <property type="match status" value="1"/>
</dbReference>
<comment type="caution">
    <text evidence="7">The sequence shown here is derived from an EMBL/GenBank/DDBJ whole genome shotgun (WGS) entry which is preliminary data.</text>
</comment>
<reference evidence="7" key="1">
    <citation type="submission" date="2013-07" db="EMBL/GenBank/DDBJ databases">
        <authorList>
            <person name="McIlroy S."/>
        </authorList>
    </citation>
    <scope>NUCLEOTIDE SEQUENCE [LARGE SCALE GENOMIC DNA]</scope>
    <source>
        <strain evidence="7">Run_A_D11</strain>
    </source>
</reference>
<dbReference type="Pfam" id="PF00501">
    <property type="entry name" value="AMP-binding"/>
    <property type="match status" value="1"/>
</dbReference>
<dbReference type="Gene3D" id="3.30.300.30">
    <property type="match status" value="1"/>
</dbReference>
<evidence type="ECO:0000256" key="4">
    <source>
        <dbReference type="ARBA" id="ARBA00023098"/>
    </source>
</evidence>
<evidence type="ECO:0000259" key="5">
    <source>
        <dbReference type="Pfam" id="PF00501"/>
    </source>
</evidence>
<sequence length="552" mass="61688">MPTTLIDRTPSAYDGPLLIKNLLRSPVRQFPNQEIVYGDFKRQTYRDLGERVGRLASGLARLGVQPGDTVAVMDWDSHRYLECFFAVPMLGAVLHTINIRLSAEQILYTINHAEDDVILVNTEFLPILESIRDRIDPVKQFVLLDDAGQAPTTTLDIADEYEALLAASDPHDDFPDFSEHTRATTFYTTGTTGLPKGVYFSHRQLVMHTLGVLSALAKTGQGSFHGDDVYLPITPMFHVHAWGVPYVATVLGVKQVYPGRYVPERLLALIAREKVTFSHCVPAILQMLLTHPSVDQTDLSRWKVIIGGAALPRVLAQQARARGVDIFAGYGLSETCPILTLAHLKPHMLAWDEERQLDIRCKTGLPVAWVDLRIVDEAMNEMPHDGKTPGEVVVRAPWLTQGYLKDPENSERLWRGGYLHTGDIGVIDEEGYLKITDRLKDAIKTGGEWLSSLALEDLILQHPAVAEAAVIGIPDQKWGERPVVLVVPKRDSLESFAERDFCDWLKGWVDQGTLSKWAIPDRVLVVDSLPKTSVGKLDKKVMRAQYQELLSR</sequence>
<dbReference type="InterPro" id="IPR042099">
    <property type="entry name" value="ANL_N_sf"/>
</dbReference>
<protein>
    <submittedName>
        <fullName evidence="7">AMP-dependent synthetase and ligase</fullName>
    </submittedName>
</protein>
<evidence type="ECO:0000256" key="1">
    <source>
        <dbReference type="ARBA" id="ARBA00006432"/>
    </source>
</evidence>
<evidence type="ECO:0000313" key="7">
    <source>
        <dbReference type="EMBL" id="CDI04237.1"/>
    </source>
</evidence>
<dbReference type="STRING" id="1400863.BN873_890143"/>
<dbReference type="SUPFAM" id="SSF56801">
    <property type="entry name" value="Acetyl-CoA synthetase-like"/>
    <property type="match status" value="1"/>
</dbReference>
<evidence type="ECO:0000256" key="3">
    <source>
        <dbReference type="ARBA" id="ARBA00022832"/>
    </source>
</evidence>
<dbReference type="AlphaFoldDB" id="W6M9G4"/>
<name>W6M9G4_9GAMM</name>
<dbReference type="PANTHER" id="PTHR43859">
    <property type="entry name" value="ACYL-ACTIVATING ENZYME"/>
    <property type="match status" value="1"/>
</dbReference>
<keyword evidence="8" id="KW-1185">Reference proteome</keyword>
<dbReference type="Proteomes" id="UP000035760">
    <property type="component" value="Unassembled WGS sequence"/>
</dbReference>
<keyword evidence="2 7" id="KW-0436">Ligase</keyword>
<reference evidence="7" key="2">
    <citation type="submission" date="2014-03" db="EMBL/GenBank/DDBJ databases">
        <title>Candidatus Competibacter-lineage genomes retrieved from metagenomes reveal functional metabolic diversity.</title>
        <authorList>
            <person name="McIlroy S.J."/>
            <person name="Albertsen M."/>
            <person name="Andresen E.K."/>
            <person name="Saunders A.M."/>
            <person name="Kristiansen R."/>
            <person name="Stokholm-Bjerregaard M."/>
            <person name="Nielsen K.L."/>
            <person name="Nielsen P.H."/>
        </authorList>
    </citation>
    <scope>NUCLEOTIDE SEQUENCE</scope>
    <source>
        <strain evidence="7">Run_A_D11</strain>
    </source>
</reference>